<dbReference type="GeneID" id="5141219"/>
<dbReference type="Proteomes" id="UP000011238">
    <property type="component" value="Segment"/>
</dbReference>
<reference evidence="2" key="1">
    <citation type="journal article" date="1999" name="J. Cancer Res. Clin. Oncol.">
        <title>Genomic studies of the Lucke tumor herpesvirus (RaHV-1).</title>
        <authorList>
            <person name="Davison A.J."/>
            <person name="Sauerbier W."/>
            <person name="Dolan A."/>
            <person name="Addison C."/>
            <person name="McKinnell R.G."/>
        </authorList>
    </citation>
    <scope>NUCLEOTIDE SEQUENCE [LARGE SCALE GENOMIC DNA]</scope>
    <source>
        <strain evidence="2">McKinnell</strain>
    </source>
</reference>
<reference evidence="1 2" key="2">
    <citation type="journal article" date="2006" name="J. Gen. Virol.">
        <title>Genome sequences of two frog herpesviruses.</title>
        <authorList>
            <person name="Davison A.J."/>
            <person name="Cunningham C."/>
            <person name="Sauerbier W."/>
            <person name="McKinnell R.G."/>
        </authorList>
    </citation>
    <scope>NUCLEOTIDE SEQUENCE [LARGE SCALE GENOMIC DNA]</scope>
    <source>
        <strain evidence="1 2">McKinnell</strain>
    </source>
</reference>
<evidence type="ECO:0000313" key="2">
    <source>
        <dbReference type="Proteomes" id="UP000011238"/>
    </source>
</evidence>
<name>Q14VT2_9VIRU</name>
<evidence type="ECO:0000313" key="1">
    <source>
        <dbReference type="EMBL" id="ABG25751.1"/>
    </source>
</evidence>
<accession>Q14VT2</accession>
<protein>
    <submittedName>
        <fullName evidence="1">ORF26</fullName>
    </submittedName>
</protein>
<dbReference type="KEGG" id="vg:5141219"/>
<dbReference type="EMBL" id="DQ665917">
    <property type="protein sequence ID" value="ABG25751.1"/>
    <property type="molecule type" value="Genomic_DNA"/>
</dbReference>
<proteinExistence type="predicted"/>
<keyword evidence="2" id="KW-1185">Reference proteome</keyword>
<dbReference type="RefSeq" id="YP_656681.1">
    <property type="nucleotide sequence ID" value="NC_008211.1"/>
</dbReference>
<organism evidence="2">
    <name type="scientific">Ranid herpesvirus 1</name>
    <name type="common">Lucke tumor herpesvirus</name>
    <dbReference type="NCBI Taxonomy" id="85655"/>
    <lineage>
        <taxon>Viruses</taxon>
        <taxon>Duplodnaviria</taxon>
        <taxon>Heunggongvirae</taxon>
        <taxon>Peploviricota</taxon>
        <taxon>Herviviricetes</taxon>
        <taxon>Herpesvirales</taxon>
        <taxon>Alloherpesviridae</taxon>
        <taxon>Batravirus</taxon>
        <taxon>Batravirus ranidallo1</taxon>
    </lineage>
</organism>
<sequence>MSNADNADCNNSSIVERPLCCRLSGVSGLRPPPIFADGDGFFFFSEEGIARVQANDRFTCARHLGATPTNLARYASPSQQGCAHLHAKHFRSLRIRDARSIHPWYRLGLQWALRASHEHAPFPGLSIRVLMKATDSLPPGVYMCNDEDDSVISCRALANCETEEGGGAPCESITLQVFGSGLYNAVFAMHSDANDREVDFMSDKLFFALLAFEIEPPFELIRGTGTTEDTGDGVVLRYGGWTVIWRTHSAKEDIGLEMIAYSKQALHCVLYPCDNHTLERDVFLKMFTGRGHVSMPLDPCAIVYLTETPIFGETND</sequence>